<name>C6XWN5_PEDHD</name>
<keyword evidence="2" id="KW-1185">Reference proteome</keyword>
<dbReference type="AlphaFoldDB" id="C6XWN5"/>
<dbReference type="SUPFAM" id="SSF52833">
    <property type="entry name" value="Thioredoxin-like"/>
    <property type="match status" value="1"/>
</dbReference>
<dbReference type="STRING" id="485917.Phep_4133"/>
<evidence type="ECO:0008006" key="3">
    <source>
        <dbReference type="Google" id="ProtNLM"/>
    </source>
</evidence>
<organism evidence="1 2">
    <name type="scientific">Pedobacter heparinus (strain ATCC 13125 / DSM 2366 / CIP 104194 / JCM 7457 / NBRC 12017 / NCIMB 9290 / NRRL B-14731 / HIM 762-3)</name>
    <dbReference type="NCBI Taxonomy" id="485917"/>
    <lineage>
        <taxon>Bacteria</taxon>
        <taxon>Pseudomonadati</taxon>
        <taxon>Bacteroidota</taxon>
        <taxon>Sphingobacteriia</taxon>
        <taxon>Sphingobacteriales</taxon>
        <taxon>Sphingobacteriaceae</taxon>
        <taxon>Pedobacter</taxon>
    </lineage>
</organism>
<evidence type="ECO:0000313" key="1">
    <source>
        <dbReference type="EMBL" id="ACU06324.1"/>
    </source>
</evidence>
<reference evidence="1 2" key="1">
    <citation type="journal article" date="2009" name="Stand. Genomic Sci.">
        <title>Complete genome sequence of Pedobacter heparinus type strain (HIM 762-3).</title>
        <authorList>
            <person name="Han C."/>
            <person name="Spring S."/>
            <person name="Lapidus A."/>
            <person name="Del Rio T.G."/>
            <person name="Tice H."/>
            <person name="Copeland A."/>
            <person name="Cheng J.F."/>
            <person name="Lucas S."/>
            <person name="Chen F."/>
            <person name="Nolan M."/>
            <person name="Bruce D."/>
            <person name="Goodwin L."/>
            <person name="Pitluck S."/>
            <person name="Ivanova N."/>
            <person name="Mavromatis K."/>
            <person name="Mikhailova N."/>
            <person name="Pati A."/>
            <person name="Chen A."/>
            <person name="Palaniappan K."/>
            <person name="Land M."/>
            <person name="Hauser L."/>
            <person name="Chang Y.J."/>
            <person name="Jeffries C.C."/>
            <person name="Saunders E."/>
            <person name="Chertkov O."/>
            <person name="Brettin T."/>
            <person name="Goker M."/>
            <person name="Rohde M."/>
            <person name="Bristow J."/>
            <person name="Eisen J.A."/>
            <person name="Markowitz V."/>
            <person name="Hugenholtz P."/>
            <person name="Kyrpides N.C."/>
            <person name="Klenk H.P."/>
            <person name="Detter J.C."/>
        </authorList>
    </citation>
    <scope>NUCLEOTIDE SEQUENCE [LARGE SCALE GENOMIC DNA]</scope>
    <source>
        <strain evidence="2">ATCC 13125 / DSM 2366 / CIP 104194 / JCM 7457 / NBRC 12017 / NCIMB 9290 / NRRL B-14731 / HIM 762-3</strain>
    </source>
</reference>
<evidence type="ECO:0000313" key="2">
    <source>
        <dbReference type="Proteomes" id="UP000000852"/>
    </source>
</evidence>
<dbReference type="Proteomes" id="UP000000852">
    <property type="component" value="Chromosome"/>
</dbReference>
<dbReference type="EMBL" id="CP001681">
    <property type="protein sequence ID" value="ACU06324.1"/>
    <property type="molecule type" value="Genomic_DNA"/>
</dbReference>
<sequence>MLAVTIISACTCIAIYLHFQVLRSENQTRTNRLEALNQIFTHNFQNFNRLVLRYANTKVPSNAILVDSNGKESEFRDLFGSGKRIVFYFSERNCDVCVKSELRKLKNMIARDIMIERSLLVISKYNLERSLKAFKISNKFDFEIYNVRDDGLLNDVGSPFYFIIDKEYLYKEMLFPFKDLPNITEMYINEMKKKYLTQVKVH</sequence>
<dbReference type="InterPro" id="IPR036249">
    <property type="entry name" value="Thioredoxin-like_sf"/>
</dbReference>
<gene>
    <name evidence="1" type="ordered locus">Phep_4133</name>
</gene>
<accession>C6XWN5</accession>
<dbReference type="KEGG" id="phe:Phep_4133"/>
<dbReference type="HOGENOM" id="CLU_1353576_0_0_10"/>
<proteinExistence type="predicted"/>
<protein>
    <recommendedName>
        <fullName evidence="3">Alkyl hydroperoxide reductase subunit C/ Thiol specific antioxidant domain-containing protein</fullName>
    </recommendedName>
</protein>